<feature type="compositionally biased region" description="Basic and acidic residues" evidence="5">
    <location>
        <begin position="238"/>
        <end position="256"/>
    </location>
</feature>
<dbReference type="InterPro" id="IPR001781">
    <property type="entry name" value="Znf_LIM"/>
</dbReference>
<feature type="domain" description="Rho-GAP" evidence="7">
    <location>
        <begin position="1090"/>
        <end position="1293"/>
    </location>
</feature>
<protein>
    <recommendedName>
        <fullName evidence="10">RhoGAP-domain-containing protein</fullName>
    </recommendedName>
</protein>
<dbReference type="GO" id="GO:0007165">
    <property type="term" value="P:signal transduction"/>
    <property type="evidence" value="ECO:0007669"/>
    <property type="project" value="InterPro"/>
</dbReference>
<name>A0AAE0DNH2_9LECA</name>
<feature type="compositionally biased region" description="Basic and acidic residues" evidence="5">
    <location>
        <begin position="707"/>
        <end position="721"/>
    </location>
</feature>
<feature type="compositionally biased region" description="Low complexity" evidence="5">
    <location>
        <begin position="500"/>
        <end position="513"/>
    </location>
</feature>
<dbReference type="InterPro" id="IPR000198">
    <property type="entry name" value="RhoGAP_dom"/>
</dbReference>
<keyword evidence="4" id="KW-0440">LIM domain</keyword>
<comment type="caution">
    <text evidence="8">The sequence shown here is derived from an EMBL/GenBank/DDBJ whole genome shotgun (WGS) entry which is preliminary data.</text>
</comment>
<dbReference type="Pfam" id="PF00412">
    <property type="entry name" value="LIM"/>
    <property type="match status" value="1"/>
</dbReference>
<feature type="compositionally biased region" description="Basic residues" evidence="5">
    <location>
        <begin position="136"/>
        <end position="151"/>
    </location>
</feature>
<feature type="compositionally biased region" description="Polar residues" evidence="5">
    <location>
        <begin position="664"/>
        <end position="673"/>
    </location>
</feature>
<organism evidence="8 9">
    <name type="scientific">Lepraria neglecta</name>
    <dbReference type="NCBI Taxonomy" id="209136"/>
    <lineage>
        <taxon>Eukaryota</taxon>
        <taxon>Fungi</taxon>
        <taxon>Dikarya</taxon>
        <taxon>Ascomycota</taxon>
        <taxon>Pezizomycotina</taxon>
        <taxon>Lecanoromycetes</taxon>
        <taxon>OSLEUM clade</taxon>
        <taxon>Lecanoromycetidae</taxon>
        <taxon>Lecanorales</taxon>
        <taxon>Lecanorineae</taxon>
        <taxon>Stereocaulaceae</taxon>
        <taxon>Lepraria</taxon>
    </lineage>
</organism>
<keyword evidence="3 4" id="KW-0862">Zinc</keyword>
<feature type="compositionally biased region" description="Polar residues" evidence="5">
    <location>
        <begin position="258"/>
        <end position="281"/>
    </location>
</feature>
<gene>
    <name evidence="8" type="ORF">OEA41_007857</name>
</gene>
<evidence type="ECO:0000259" key="6">
    <source>
        <dbReference type="PROSITE" id="PS50023"/>
    </source>
</evidence>
<feature type="region of interest" description="Disordered" evidence="5">
    <location>
        <begin position="136"/>
        <end position="751"/>
    </location>
</feature>
<evidence type="ECO:0000313" key="8">
    <source>
        <dbReference type="EMBL" id="KAK3176534.1"/>
    </source>
</evidence>
<dbReference type="GO" id="GO:0046872">
    <property type="term" value="F:metal ion binding"/>
    <property type="evidence" value="ECO:0007669"/>
    <property type="project" value="UniProtKB-KW"/>
</dbReference>
<dbReference type="FunFam" id="1.10.555.10:FF:000043">
    <property type="entry name" value="Rho GTPase activator Rga"/>
    <property type="match status" value="1"/>
</dbReference>
<dbReference type="Pfam" id="PF00620">
    <property type="entry name" value="RhoGAP"/>
    <property type="match status" value="1"/>
</dbReference>
<dbReference type="PANTHER" id="PTHR23176">
    <property type="entry name" value="RHO/RAC/CDC GTPASE-ACTIVATING PROTEIN"/>
    <property type="match status" value="1"/>
</dbReference>
<sequence>MESSAGFPESPVEADDIAYPCKGCGEILEEGKAFELAGNRWHIDCFRCNTCGTILDSDANLLLLGDGSLICNSCTYSCSVCGNKIEDLAILTGDQAFCADCFKCRNCKKKIENLKYARTSQGIFCMECHESLMQRRRKKSQKKNTNRHKHLQQPPNNAMLLDKSLPSLPPSAASQSAFSPDNESPPSETYSETPTDLHHPTSLKRPSNSRTRSEASGPSDGVRGTPKRPPDLRSNSSRSDKRDRSPLAQEDERKENLTLPSSTYQNNRNSAHSQLSETSANGEGFFIPMALDPNPAPGPSPLSRRDENTQWDPSSSQRGESKPNARDYFQAINAAGRKAPIEQEKENAVDSPVDSRHSSQPNSPHIVHQYQERGRQISSDITDQLRKKKEIGNKSINAIANETPREKATNESRRRNGETPNDKFQLQEAPKKKRNSKVDPMGPSIDTNQPTSNSEPVSTNTQVREQQVTVPSHESPASSRSEETLNGSPRNSQDSRSHTTTDSPSTHSSPLTTQLKNVPERGDSLARGKQPVPRKELDAGAASRLASVSTLEDDFEKPASAPPTTTTQPPTNSSSSRGTPKAQDSPAAAAGKFADAPPPPLRARERLVLQDGSSSDSFVSPRVPPNPPNTAVHKQKNESVSTMKSESSRNDSSRNGEPPVSPKMSRSNHTADSSVDDGFSRGGADEGQQEQGGFLRRVSHSVRHARSYSDRGTRMSREQKWPKSPLIPSGGQSPAFGHEIGSPTTSSPENREELIFFKNELRRERQKGLEKDQRLAELEAALEAKTSIKQMNTELREKRSTMVVLDTQKEIVFRELEVLTEHIASAKKSGEPLDVAKLSNTVLREFAESLQKLRDSFAPQIEDLTQRRNEIIEEVANLTQLKGKSFQEFEHLSLKNAQLADVNNQLAHQIRELYKANAGPPLDVVRPPPNGLGIYTQHSKERSMDTREPRPSITESNLTGSTVVQEHDVEPATYLSAPQVINIRKAQPKKFNWKKGGHNVAKGVTKGLKAAFNERDRGQREVQYTEGMPYGQMPQQEYPTSSLPRNQSIDQRQGLGGFFGKEKGRPQHKPSPNGSMPAVNADGGPALFGSELEQRAEYERVNIPGIVMRCIQEVDARGMDIEGIYRKSGGNSQIEIIKEGFERNNDYDISDPDLDISAVTSTLKQYFRKLPTPLITYEVYDKLLESTPNPSQDIDPSHPVHPAHPNNYNYRISSMRSAINELPSHHRATLEVLVFHLARVIEQQTENLMTSANVAVVFAPTIMRPESLAREMQDTQTKNGAVQFLIENCQGVFLEEDCRGE</sequence>
<feature type="compositionally biased region" description="Basic and acidic residues" evidence="5">
    <location>
        <begin position="938"/>
        <end position="950"/>
    </location>
</feature>
<feature type="domain" description="LIM zinc-binding" evidence="6">
    <location>
        <begin position="19"/>
        <end position="81"/>
    </location>
</feature>
<dbReference type="SUPFAM" id="SSF48350">
    <property type="entry name" value="GTPase activation domain, GAP"/>
    <property type="match status" value="1"/>
</dbReference>
<evidence type="ECO:0000256" key="4">
    <source>
        <dbReference type="PROSITE-ProRule" id="PRU00125"/>
    </source>
</evidence>
<feature type="compositionally biased region" description="Polar residues" evidence="5">
    <location>
        <begin position="204"/>
        <end position="216"/>
    </location>
</feature>
<evidence type="ECO:0000256" key="2">
    <source>
        <dbReference type="ARBA" id="ARBA00022723"/>
    </source>
</evidence>
<dbReference type="InterPro" id="IPR008936">
    <property type="entry name" value="Rho_GTPase_activation_prot"/>
</dbReference>
<dbReference type="Gene3D" id="1.10.555.10">
    <property type="entry name" value="Rho GTPase activation protein"/>
    <property type="match status" value="1"/>
</dbReference>
<evidence type="ECO:0000313" key="9">
    <source>
        <dbReference type="Proteomes" id="UP001276659"/>
    </source>
</evidence>
<dbReference type="FunFam" id="2.10.110.10:FF:000044">
    <property type="entry name" value="Rho GTPase activator Rga"/>
    <property type="match status" value="1"/>
</dbReference>
<evidence type="ECO:0000256" key="3">
    <source>
        <dbReference type="ARBA" id="ARBA00022833"/>
    </source>
</evidence>
<feature type="compositionally biased region" description="Basic and acidic residues" evidence="5">
    <location>
        <begin position="403"/>
        <end position="421"/>
    </location>
</feature>
<dbReference type="SMART" id="SM00132">
    <property type="entry name" value="LIM"/>
    <property type="match status" value="2"/>
</dbReference>
<feature type="region of interest" description="Disordered" evidence="5">
    <location>
        <begin position="1054"/>
        <end position="1087"/>
    </location>
</feature>
<feature type="compositionally biased region" description="Low complexity" evidence="5">
    <location>
        <begin position="160"/>
        <end position="180"/>
    </location>
</feature>
<dbReference type="GO" id="GO:0005938">
    <property type="term" value="C:cell cortex"/>
    <property type="evidence" value="ECO:0007669"/>
    <property type="project" value="UniProtKB-ARBA"/>
</dbReference>
<dbReference type="PANTHER" id="PTHR23176:SF128">
    <property type="entry name" value="RHO GTPASE-ACTIVATING PROTEIN RGD1"/>
    <property type="match status" value="1"/>
</dbReference>
<evidence type="ECO:0008006" key="10">
    <source>
        <dbReference type="Google" id="ProtNLM"/>
    </source>
</evidence>
<feature type="compositionally biased region" description="Polar residues" evidence="5">
    <location>
        <begin position="445"/>
        <end position="492"/>
    </location>
</feature>
<feature type="compositionally biased region" description="Basic and acidic residues" evidence="5">
    <location>
        <begin position="339"/>
        <end position="357"/>
    </location>
</feature>
<dbReference type="PROSITE" id="PS00478">
    <property type="entry name" value="LIM_DOMAIN_1"/>
    <property type="match status" value="1"/>
</dbReference>
<keyword evidence="9" id="KW-1185">Reference proteome</keyword>
<evidence type="ECO:0000256" key="5">
    <source>
        <dbReference type="SAM" id="MobiDB-lite"/>
    </source>
</evidence>
<dbReference type="CDD" id="cd09394">
    <property type="entry name" value="LIM1_Rga"/>
    <property type="match status" value="1"/>
</dbReference>
<dbReference type="EMBL" id="JASNWA010000004">
    <property type="protein sequence ID" value="KAK3176534.1"/>
    <property type="molecule type" value="Genomic_DNA"/>
</dbReference>
<dbReference type="Gene3D" id="2.10.110.10">
    <property type="entry name" value="Cysteine Rich Protein"/>
    <property type="match status" value="2"/>
</dbReference>
<evidence type="ECO:0000256" key="1">
    <source>
        <dbReference type="ARBA" id="ARBA00022468"/>
    </source>
</evidence>
<feature type="region of interest" description="Disordered" evidence="5">
    <location>
        <begin position="935"/>
        <end position="956"/>
    </location>
</feature>
<feature type="compositionally biased region" description="Basic residues" evidence="5">
    <location>
        <begin position="697"/>
        <end position="706"/>
    </location>
</feature>
<feature type="compositionally biased region" description="Low complexity" evidence="5">
    <location>
        <begin position="558"/>
        <end position="576"/>
    </location>
</feature>
<reference evidence="8" key="1">
    <citation type="submission" date="2022-11" db="EMBL/GenBank/DDBJ databases">
        <title>Chromosomal genome sequence assembly and mating type (MAT) locus characterization of the leprose asexual lichenized fungus Lepraria neglecta (Nyl.) Erichsen.</title>
        <authorList>
            <person name="Allen J.L."/>
            <person name="Pfeffer B."/>
        </authorList>
    </citation>
    <scope>NUCLEOTIDE SEQUENCE</scope>
    <source>
        <strain evidence="8">Allen 5258</strain>
    </source>
</reference>
<keyword evidence="2 4" id="KW-0479">Metal-binding</keyword>
<proteinExistence type="predicted"/>
<dbReference type="GO" id="GO:0005096">
    <property type="term" value="F:GTPase activator activity"/>
    <property type="evidence" value="ECO:0007669"/>
    <property type="project" value="UniProtKB-KW"/>
</dbReference>
<evidence type="ECO:0000259" key="7">
    <source>
        <dbReference type="PROSITE" id="PS50238"/>
    </source>
</evidence>
<dbReference type="CDD" id="cd09395">
    <property type="entry name" value="LIM2_Rga"/>
    <property type="match status" value="1"/>
</dbReference>
<accession>A0AAE0DNH2</accession>
<dbReference type="Proteomes" id="UP001276659">
    <property type="component" value="Unassembled WGS sequence"/>
</dbReference>
<feature type="compositionally biased region" description="Polar residues" evidence="5">
    <location>
        <begin position="181"/>
        <end position="194"/>
    </location>
</feature>
<feature type="compositionally biased region" description="Low complexity" evidence="5">
    <location>
        <begin position="586"/>
        <end position="595"/>
    </location>
</feature>
<dbReference type="PROSITE" id="PS50238">
    <property type="entry name" value="RHOGAP"/>
    <property type="match status" value="1"/>
</dbReference>
<dbReference type="PROSITE" id="PS50023">
    <property type="entry name" value="LIM_DOMAIN_2"/>
    <property type="match status" value="1"/>
</dbReference>
<dbReference type="InterPro" id="IPR050729">
    <property type="entry name" value="Rho-GAP"/>
</dbReference>
<keyword evidence="1" id="KW-0343">GTPase activation</keyword>
<dbReference type="SMART" id="SM00324">
    <property type="entry name" value="RhoGAP"/>
    <property type="match status" value="1"/>
</dbReference>
<dbReference type="CDD" id="cd00159">
    <property type="entry name" value="RhoGAP"/>
    <property type="match status" value="1"/>
</dbReference>